<sequence>MSARSSWCNTHRGPTERAIAVAVIEVNSGPGGTVWSCPDCVARYGIVPLDEQSPDHLATRIQYRTARPPRDAADGTGGADGTGAGGADGAGGAPRRPGD</sequence>
<feature type="compositionally biased region" description="Gly residues" evidence="1">
    <location>
        <begin position="75"/>
        <end position="92"/>
    </location>
</feature>
<organism evidence="2 3">
    <name type="scientific">Streptomyces buecherae</name>
    <dbReference type="NCBI Taxonomy" id="2763006"/>
    <lineage>
        <taxon>Bacteria</taxon>
        <taxon>Bacillati</taxon>
        <taxon>Actinomycetota</taxon>
        <taxon>Actinomycetes</taxon>
        <taxon>Kitasatosporales</taxon>
        <taxon>Streptomycetaceae</taxon>
        <taxon>Streptomyces</taxon>
    </lineage>
</organism>
<dbReference type="Proteomes" id="UP000509303">
    <property type="component" value="Chromosome"/>
</dbReference>
<dbReference type="EMBL" id="CP054929">
    <property type="protein sequence ID" value="QKW52500.1"/>
    <property type="molecule type" value="Genomic_DNA"/>
</dbReference>
<evidence type="ECO:0000256" key="1">
    <source>
        <dbReference type="SAM" id="MobiDB-lite"/>
    </source>
</evidence>
<feature type="region of interest" description="Disordered" evidence="1">
    <location>
        <begin position="53"/>
        <end position="99"/>
    </location>
</feature>
<keyword evidence="3" id="KW-1185">Reference proteome</keyword>
<reference evidence="2 3" key="1">
    <citation type="submission" date="2020-06" db="EMBL/GenBank/DDBJ databases">
        <title>Genome mining for natural products.</title>
        <authorList>
            <person name="Zhang B."/>
            <person name="Shi J."/>
            <person name="Ge H."/>
        </authorList>
    </citation>
    <scope>NUCLEOTIDE SEQUENCE [LARGE SCALE GENOMIC DNA]</scope>
    <source>
        <strain evidence="2 3">NA00687</strain>
    </source>
</reference>
<proteinExistence type="predicted"/>
<evidence type="ECO:0000313" key="3">
    <source>
        <dbReference type="Proteomes" id="UP000509303"/>
    </source>
</evidence>
<evidence type="ECO:0000313" key="2">
    <source>
        <dbReference type="EMBL" id="QKW52500.1"/>
    </source>
</evidence>
<dbReference type="AlphaFoldDB" id="A0A7H8NDF3"/>
<accession>A0A7H8NDF3</accession>
<protein>
    <submittedName>
        <fullName evidence="2">Uncharacterized protein</fullName>
    </submittedName>
</protein>
<gene>
    <name evidence="2" type="ORF">HUT08_26485</name>
</gene>
<dbReference type="RefSeq" id="WP_176164213.1">
    <property type="nucleotide sequence ID" value="NZ_CP054929.1"/>
</dbReference>
<name>A0A7H8NDF3_9ACTN</name>